<keyword evidence="2" id="KW-1185">Reference proteome</keyword>
<protein>
    <submittedName>
        <fullName evidence="1">Uncharacterized protein</fullName>
    </submittedName>
</protein>
<gene>
    <name evidence="1" type="ORF">WG901_15715</name>
</gene>
<proteinExistence type="predicted"/>
<reference evidence="1 2" key="1">
    <citation type="submission" date="2024-03" db="EMBL/GenBank/DDBJ databases">
        <authorList>
            <person name="Jo J.-H."/>
        </authorList>
    </citation>
    <scope>NUCLEOTIDE SEQUENCE [LARGE SCALE GENOMIC DNA]</scope>
    <source>
        <strain evidence="1 2">PS1R-30</strain>
    </source>
</reference>
<comment type="caution">
    <text evidence="1">The sequence shown here is derived from an EMBL/GenBank/DDBJ whole genome shotgun (WGS) entry which is preliminary data.</text>
</comment>
<dbReference type="Proteomes" id="UP001361239">
    <property type="component" value="Unassembled WGS sequence"/>
</dbReference>
<dbReference type="RefSeq" id="WP_339588040.1">
    <property type="nucleotide sequence ID" value="NZ_JBBHJZ010000003.1"/>
</dbReference>
<sequence length="149" mass="15898">MYDFVDRPVECLGNGGRFLLWAMRGWIHSTGRGNCAPAALTRGFAGVGALIALPDFHLAMALLNREARQCLNLAPMACAQIAEDEALLASLWRHAALGRDATLRATLALIVDEDAVAPTAQALTTAAERLATVGLAPFEPSCETHKESK</sequence>
<dbReference type="EMBL" id="JBBHJZ010000003">
    <property type="protein sequence ID" value="MEJ5978099.1"/>
    <property type="molecule type" value="Genomic_DNA"/>
</dbReference>
<evidence type="ECO:0000313" key="2">
    <source>
        <dbReference type="Proteomes" id="UP001361239"/>
    </source>
</evidence>
<accession>A0ABU8RYJ5</accession>
<organism evidence="1 2">
    <name type="scientific">Novosphingobium anseongense</name>
    <dbReference type="NCBI Taxonomy" id="3133436"/>
    <lineage>
        <taxon>Bacteria</taxon>
        <taxon>Pseudomonadati</taxon>
        <taxon>Pseudomonadota</taxon>
        <taxon>Alphaproteobacteria</taxon>
        <taxon>Sphingomonadales</taxon>
        <taxon>Sphingomonadaceae</taxon>
        <taxon>Novosphingobium</taxon>
    </lineage>
</organism>
<evidence type="ECO:0000313" key="1">
    <source>
        <dbReference type="EMBL" id="MEJ5978099.1"/>
    </source>
</evidence>
<name>A0ABU8RYJ5_9SPHN</name>